<protein>
    <submittedName>
        <fullName evidence="2">Uncharacterized protein</fullName>
    </submittedName>
</protein>
<reference evidence="2" key="1">
    <citation type="journal article" date="2014" name="Front. Microbiol.">
        <title>High frequency of phylogenetically diverse reductive dehalogenase-homologous genes in deep subseafloor sedimentary metagenomes.</title>
        <authorList>
            <person name="Kawai M."/>
            <person name="Futagami T."/>
            <person name="Toyoda A."/>
            <person name="Takaki Y."/>
            <person name="Nishi S."/>
            <person name="Hori S."/>
            <person name="Arai W."/>
            <person name="Tsubouchi T."/>
            <person name="Morono Y."/>
            <person name="Uchiyama I."/>
            <person name="Ito T."/>
            <person name="Fujiyama A."/>
            <person name="Inagaki F."/>
            <person name="Takami H."/>
        </authorList>
    </citation>
    <scope>NUCLEOTIDE SEQUENCE</scope>
    <source>
        <strain evidence="2">Expedition CK06-06</strain>
    </source>
</reference>
<dbReference type="AlphaFoldDB" id="X1GGZ6"/>
<comment type="caution">
    <text evidence="2">The sequence shown here is derived from an EMBL/GenBank/DDBJ whole genome shotgun (WGS) entry which is preliminary data.</text>
</comment>
<evidence type="ECO:0000313" key="2">
    <source>
        <dbReference type="EMBL" id="GAH32308.1"/>
    </source>
</evidence>
<keyword evidence="1" id="KW-1133">Transmembrane helix</keyword>
<name>X1GGZ6_9ZZZZ</name>
<organism evidence="2">
    <name type="scientific">marine sediment metagenome</name>
    <dbReference type="NCBI Taxonomy" id="412755"/>
    <lineage>
        <taxon>unclassified sequences</taxon>
        <taxon>metagenomes</taxon>
        <taxon>ecological metagenomes</taxon>
    </lineage>
</organism>
<sequence length="36" mass="4017">TTIFIISSGQQFFIIFVIKVMKMAFALAVAAAEFFD</sequence>
<evidence type="ECO:0000256" key="1">
    <source>
        <dbReference type="SAM" id="Phobius"/>
    </source>
</evidence>
<keyword evidence="1" id="KW-0812">Transmembrane</keyword>
<proteinExistence type="predicted"/>
<gene>
    <name evidence="2" type="ORF">S03H2_23704</name>
</gene>
<dbReference type="EMBL" id="BARU01013003">
    <property type="protein sequence ID" value="GAH32308.1"/>
    <property type="molecule type" value="Genomic_DNA"/>
</dbReference>
<feature type="transmembrane region" description="Helical" evidence="1">
    <location>
        <begin position="12"/>
        <end position="35"/>
    </location>
</feature>
<feature type="non-terminal residue" evidence="2">
    <location>
        <position position="1"/>
    </location>
</feature>
<accession>X1GGZ6</accession>
<keyword evidence="1" id="KW-0472">Membrane</keyword>